<evidence type="ECO:0000256" key="2">
    <source>
        <dbReference type="ARBA" id="ARBA00004922"/>
    </source>
</evidence>
<comment type="similarity">
    <text evidence="10">Belongs to the glycosyltransferase 14 family.</text>
</comment>
<reference evidence="11 12" key="2">
    <citation type="submission" date="2018-11" db="EMBL/GenBank/DDBJ databases">
        <authorList>
            <consortium name="Pathogen Informatics"/>
        </authorList>
    </citation>
    <scope>NUCLEOTIDE SEQUENCE [LARGE SCALE GENOMIC DNA]</scope>
    <source>
        <strain evidence="11 12">Egypt</strain>
    </source>
</reference>
<evidence type="ECO:0000256" key="7">
    <source>
        <dbReference type="ARBA" id="ARBA00022989"/>
    </source>
</evidence>
<dbReference type="GO" id="GO:0016020">
    <property type="term" value="C:membrane"/>
    <property type="evidence" value="ECO:0007669"/>
    <property type="project" value="UniProtKB-SubCell"/>
</dbReference>
<name>A0A183AMK3_9TREM</name>
<comment type="subcellular location">
    <subcellularLocation>
        <location evidence="1">Membrane</location>
        <topology evidence="1">Single-pass type II membrane protein</topology>
    </subcellularLocation>
</comment>
<keyword evidence="3" id="KW-0328">Glycosyltransferase</keyword>
<keyword evidence="9" id="KW-0325">Glycoprotein</keyword>
<evidence type="ECO:0000313" key="12">
    <source>
        <dbReference type="Proteomes" id="UP000272942"/>
    </source>
</evidence>
<evidence type="ECO:0000256" key="8">
    <source>
        <dbReference type="ARBA" id="ARBA00023136"/>
    </source>
</evidence>
<gene>
    <name evidence="11" type="ORF">ECPE_LOCUS8188</name>
</gene>
<dbReference type="OrthoDB" id="2019572at2759"/>
<evidence type="ECO:0000256" key="1">
    <source>
        <dbReference type="ARBA" id="ARBA00004606"/>
    </source>
</evidence>
<dbReference type="WBParaSite" id="ECPE_0000821001-mRNA-1">
    <property type="protein sequence ID" value="ECPE_0000821001-mRNA-1"/>
    <property type="gene ID" value="ECPE_0000821001"/>
</dbReference>
<evidence type="ECO:0000256" key="5">
    <source>
        <dbReference type="ARBA" id="ARBA00022692"/>
    </source>
</evidence>
<dbReference type="GO" id="GO:0008375">
    <property type="term" value="F:acetylglucosaminyltransferase activity"/>
    <property type="evidence" value="ECO:0007669"/>
    <property type="project" value="TreeGrafter"/>
</dbReference>
<keyword evidence="12" id="KW-1185">Reference proteome</keyword>
<sequence length="333" mass="39066">MSFRYKIRPEEEQFPLAFSLIIYTEPDRVLRLLRAIYRPHNFYCIHIDRKSEPAFVERIERLKQCPDLTHNVFFVDPSERVDVQWGRMSVLDADLTCARILLERAPVNWKYWINLNGQEFPLRTNWELVRALRLLNGANIVEAIYRRRNINRCPPPDWLPFNVTCYKGSFHVALRREFVVYALNDSRGRMLYDALVRHENSSDGLTVPDEIFFATLNHNPEAFPIPGAFTGVHEEDVAIPLARAKIWSDSNLPCGSEYWQRSICMLGLDDLPFLVTQPHFFANKFIPKVAPLAYDMLELWYASKVRNEDHFDRLSDSFNSTYYTLSPYATQHL</sequence>
<protein>
    <submittedName>
        <fullName evidence="13">Protein xylosyltransferase</fullName>
    </submittedName>
</protein>
<organism evidence="13">
    <name type="scientific">Echinostoma caproni</name>
    <dbReference type="NCBI Taxonomy" id="27848"/>
    <lineage>
        <taxon>Eukaryota</taxon>
        <taxon>Metazoa</taxon>
        <taxon>Spiralia</taxon>
        <taxon>Lophotrochozoa</taxon>
        <taxon>Platyhelminthes</taxon>
        <taxon>Trematoda</taxon>
        <taxon>Digenea</taxon>
        <taxon>Plagiorchiida</taxon>
        <taxon>Echinostomata</taxon>
        <taxon>Echinostomatoidea</taxon>
        <taxon>Echinostomatidae</taxon>
        <taxon>Echinostoma</taxon>
    </lineage>
</organism>
<evidence type="ECO:0000256" key="3">
    <source>
        <dbReference type="ARBA" id="ARBA00022676"/>
    </source>
</evidence>
<dbReference type="InterPro" id="IPR003406">
    <property type="entry name" value="Glyco_trans_14"/>
</dbReference>
<evidence type="ECO:0000313" key="13">
    <source>
        <dbReference type="WBParaSite" id="ECPE_0000821001-mRNA-1"/>
    </source>
</evidence>
<keyword evidence="4" id="KW-0808">Transferase</keyword>
<evidence type="ECO:0000256" key="10">
    <source>
        <dbReference type="ARBA" id="ARBA00038150"/>
    </source>
</evidence>
<dbReference type="Proteomes" id="UP000272942">
    <property type="component" value="Unassembled WGS sequence"/>
</dbReference>
<proteinExistence type="inferred from homology"/>
<evidence type="ECO:0000256" key="9">
    <source>
        <dbReference type="ARBA" id="ARBA00023180"/>
    </source>
</evidence>
<keyword evidence="6" id="KW-0735">Signal-anchor</keyword>
<accession>A0A183AMK3</accession>
<evidence type="ECO:0000313" key="11">
    <source>
        <dbReference type="EMBL" id="VDP82963.1"/>
    </source>
</evidence>
<dbReference type="PANTHER" id="PTHR19297">
    <property type="entry name" value="GLYCOSYLTRANSFERASE 14 FAMILY MEMBER"/>
    <property type="match status" value="1"/>
</dbReference>
<keyword evidence="5" id="KW-0812">Transmembrane</keyword>
<dbReference type="PANTHER" id="PTHR19297:SF185">
    <property type="entry name" value="BETA-1,3-GALACTOSYL-O-GLYCOSYL-GLYCOPROTEIN BETA-1,6-N-ACETYLGLUCOSAMINYLTRANSFERASE 3"/>
    <property type="match status" value="1"/>
</dbReference>
<comment type="pathway">
    <text evidence="2">Protein modification; protein glycosylation.</text>
</comment>
<keyword evidence="7" id="KW-1133">Transmembrane helix</keyword>
<evidence type="ECO:0000256" key="4">
    <source>
        <dbReference type="ARBA" id="ARBA00022679"/>
    </source>
</evidence>
<evidence type="ECO:0000256" key="6">
    <source>
        <dbReference type="ARBA" id="ARBA00022968"/>
    </source>
</evidence>
<dbReference type="AlphaFoldDB" id="A0A183AMK3"/>
<dbReference type="Pfam" id="PF02485">
    <property type="entry name" value="Branch"/>
    <property type="match status" value="1"/>
</dbReference>
<dbReference type="EMBL" id="UZAN01045643">
    <property type="protein sequence ID" value="VDP82963.1"/>
    <property type="molecule type" value="Genomic_DNA"/>
</dbReference>
<keyword evidence="8" id="KW-0472">Membrane</keyword>
<reference evidence="13" key="1">
    <citation type="submission" date="2016-06" db="UniProtKB">
        <authorList>
            <consortium name="WormBaseParasite"/>
        </authorList>
    </citation>
    <scope>IDENTIFICATION</scope>
</reference>